<comment type="caution">
    <text evidence="1">The sequence shown here is derived from an EMBL/GenBank/DDBJ whole genome shotgun (WGS) entry which is preliminary data.</text>
</comment>
<evidence type="ECO:0000313" key="2">
    <source>
        <dbReference type="Proteomes" id="UP001148662"/>
    </source>
</evidence>
<gene>
    <name evidence="1" type="ORF">NM688_g4166</name>
</gene>
<organism evidence="1 2">
    <name type="scientific">Phlebia brevispora</name>
    <dbReference type="NCBI Taxonomy" id="194682"/>
    <lineage>
        <taxon>Eukaryota</taxon>
        <taxon>Fungi</taxon>
        <taxon>Dikarya</taxon>
        <taxon>Basidiomycota</taxon>
        <taxon>Agaricomycotina</taxon>
        <taxon>Agaricomycetes</taxon>
        <taxon>Polyporales</taxon>
        <taxon>Meruliaceae</taxon>
        <taxon>Phlebia</taxon>
    </lineage>
</organism>
<protein>
    <submittedName>
        <fullName evidence="1">Uncharacterized protein</fullName>
    </submittedName>
</protein>
<proteinExistence type="predicted"/>
<sequence>MISSCISVNYARAVVLPGRAIRVLIRIDLTSTSSASATDRWALPRYGLLEEPIVHGQIPTQDNSPVRVLLRPKDSTHLADDEFVLSFEMAKGGKLSAPTKRTAGNGLQGVRGLPTTFPAELQVQVKNDICGALSYYDLQPLDRLHRLALPPKSTEFAYFGQLH</sequence>
<accession>A0ACC1T3W7</accession>
<keyword evidence="2" id="KW-1185">Reference proteome</keyword>
<dbReference type="Proteomes" id="UP001148662">
    <property type="component" value="Unassembled WGS sequence"/>
</dbReference>
<reference evidence="1" key="1">
    <citation type="submission" date="2022-07" db="EMBL/GenBank/DDBJ databases">
        <title>Genome Sequence of Phlebia brevispora.</title>
        <authorList>
            <person name="Buettner E."/>
        </authorList>
    </citation>
    <scope>NUCLEOTIDE SEQUENCE</scope>
    <source>
        <strain evidence="1">MPL23</strain>
    </source>
</reference>
<evidence type="ECO:0000313" key="1">
    <source>
        <dbReference type="EMBL" id="KAJ3552410.1"/>
    </source>
</evidence>
<dbReference type="EMBL" id="JANHOG010000664">
    <property type="protein sequence ID" value="KAJ3552410.1"/>
    <property type="molecule type" value="Genomic_DNA"/>
</dbReference>
<name>A0ACC1T3W7_9APHY</name>